<dbReference type="EMBL" id="JBHTMU010000022">
    <property type="protein sequence ID" value="MFD1343335.1"/>
    <property type="molecule type" value="Genomic_DNA"/>
</dbReference>
<comment type="caution">
    <text evidence="6">The sequence shown here is derived from an EMBL/GenBank/DDBJ whole genome shotgun (WGS) entry which is preliminary data.</text>
</comment>
<dbReference type="Pfam" id="PF04828">
    <property type="entry name" value="GFA"/>
    <property type="match status" value="1"/>
</dbReference>
<organism evidence="6 7">
    <name type="scientific">Litorisediminicola beolgyonensis</name>
    <dbReference type="NCBI Taxonomy" id="1173614"/>
    <lineage>
        <taxon>Bacteria</taxon>
        <taxon>Pseudomonadati</taxon>
        <taxon>Pseudomonadota</taxon>
        <taxon>Alphaproteobacteria</taxon>
        <taxon>Rhodobacterales</taxon>
        <taxon>Paracoccaceae</taxon>
        <taxon>Litorisediminicola</taxon>
    </lineage>
</organism>
<evidence type="ECO:0000256" key="1">
    <source>
        <dbReference type="ARBA" id="ARBA00005495"/>
    </source>
</evidence>
<protein>
    <submittedName>
        <fullName evidence="6">GFA family protein</fullName>
    </submittedName>
</protein>
<accession>A0ABW3ZJX6</accession>
<dbReference type="Proteomes" id="UP001597135">
    <property type="component" value="Unassembled WGS sequence"/>
</dbReference>
<evidence type="ECO:0000313" key="6">
    <source>
        <dbReference type="EMBL" id="MFD1343335.1"/>
    </source>
</evidence>
<dbReference type="Gene3D" id="3.90.1590.10">
    <property type="entry name" value="glutathione-dependent formaldehyde- activating enzyme (gfa)"/>
    <property type="match status" value="1"/>
</dbReference>
<dbReference type="InterPro" id="IPR006913">
    <property type="entry name" value="CENP-V/GFA"/>
</dbReference>
<dbReference type="PANTHER" id="PTHR33337:SF40">
    <property type="entry name" value="CENP-V_GFA DOMAIN-CONTAINING PROTEIN-RELATED"/>
    <property type="match status" value="1"/>
</dbReference>
<keyword evidence="4" id="KW-0456">Lyase</keyword>
<evidence type="ECO:0000256" key="3">
    <source>
        <dbReference type="ARBA" id="ARBA00022833"/>
    </source>
</evidence>
<evidence type="ECO:0000256" key="4">
    <source>
        <dbReference type="ARBA" id="ARBA00023239"/>
    </source>
</evidence>
<dbReference type="RefSeq" id="WP_386804204.1">
    <property type="nucleotide sequence ID" value="NZ_JBHTMU010000022.1"/>
</dbReference>
<dbReference type="InterPro" id="IPR011057">
    <property type="entry name" value="Mss4-like_sf"/>
</dbReference>
<dbReference type="PANTHER" id="PTHR33337">
    <property type="entry name" value="GFA DOMAIN-CONTAINING PROTEIN"/>
    <property type="match status" value="1"/>
</dbReference>
<comment type="similarity">
    <text evidence="1">Belongs to the Gfa family.</text>
</comment>
<evidence type="ECO:0000256" key="2">
    <source>
        <dbReference type="ARBA" id="ARBA00022723"/>
    </source>
</evidence>
<keyword evidence="2" id="KW-0479">Metal-binding</keyword>
<proteinExistence type="inferred from homology"/>
<feature type="domain" description="CENP-V/GFA" evidence="5">
    <location>
        <begin position="5"/>
        <end position="119"/>
    </location>
</feature>
<keyword evidence="3" id="KW-0862">Zinc</keyword>
<name>A0ABW3ZJX6_9RHOB</name>
<gene>
    <name evidence="6" type="ORF">ACFQ4E_12980</name>
</gene>
<sequence length="133" mass="15068">MTETYEPACQCGAVTIRLTGAPRVRGHCHCEDCRTLLDVPFHSVTAWNADQLEVTEGEAHLTTFQHPSLTMKKVSCDTCGEVIWNTNGMDWRVVSQRFLERALGGLPEELTAQSHFFYDRRIFDIADDLPKKP</sequence>
<reference evidence="7" key="1">
    <citation type="journal article" date="2019" name="Int. J. Syst. Evol. Microbiol.">
        <title>The Global Catalogue of Microorganisms (GCM) 10K type strain sequencing project: providing services to taxonomists for standard genome sequencing and annotation.</title>
        <authorList>
            <consortium name="The Broad Institute Genomics Platform"/>
            <consortium name="The Broad Institute Genome Sequencing Center for Infectious Disease"/>
            <person name="Wu L."/>
            <person name="Ma J."/>
        </authorList>
    </citation>
    <scope>NUCLEOTIDE SEQUENCE [LARGE SCALE GENOMIC DNA]</scope>
    <source>
        <strain evidence="7">CCUG 62953</strain>
    </source>
</reference>
<keyword evidence="7" id="KW-1185">Reference proteome</keyword>
<evidence type="ECO:0000313" key="7">
    <source>
        <dbReference type="Proteomes" id="UP001597135"/>
    </source>
</evidence>
<dbReference type="SUPFAM" id="SSF51316">
    <property type="entry name" value="Mss4-like"/>
    <property type="match status" value="1"/>
</dbReference>
<dbReference type="PROSITE" id="PS51891">
    <property type="entry name" value="CENP_V_GFA"/>
    <property type="match status" value="1"/>
</dbReference>
<evidence type="ECO:0000259" key="5">
    <source>
        <dbReference type="PROSITE" id="PS51891"/>
    </source>
</evidence>